<gene>
    <name evidence="1" type="ORF">GALL_490850</name>
</gene>
<organism evidence="1">
    <name type="scientific">mine drainage metagenome</name>
    <dbReference type="NCBI Taxonomy" id="410659"/>
    <lineage>
        <taxon>unclassified sequences</taxon>
        <taxon>metagenomes</taxon>
        <taxon>ecological metagenomes</taxon>
    </lineage>
</organism>
<evidence type="ECO:0000313" key="1">
    <source>
        <dbReference type="EMBL" id="OIQ69317.1"/>
    </source>
</evidence>
<proteinExistence type="predicted"/>
<protein>
    <recommendedName>
        <fullName evidence="2">Sulphatase-modifying factor domain protein</fullName>
    </recommendedName>
</protein>
<dbReference type="SUPFAM" id="SSF56436">
    <property type="entry name" value="C-type lectin-like"/>
    <property type="match status" value="1"/>
</dbReference>
<evidence type="ECO:0008006" key="2">
    <source>
        <dbReference type="Google" id="ProtNLM"/>
    </source>
</evidence>
<dbReference type="InterPro" id="IPR016187">
    <property type="entry name" value="CTDL_fold"/>
</dbReference>
<comment type="caution">
    <text evidence="1">The sequence shown here is derived from an EMBL/GenBank/DDBJ whole genome shotgun (WGS) entry which is preliminary data.</text>
</comment>
<dbReference type="AlphaFoldDB" id="A0A1J5Q0D9"/>
<dbReference type="EMBL" id="MLJW01004796">
    <property type="protein sequence ID" value="OIQ69317.1"/>
    <property type="molecule type" value="Genomic_DNA"/>
</dbReference>
<dbReference type="Gene3D" id="3.90.1580.10">
    <property type="entry name" value="paralog of FGE (formylglycine-generating enzyme)"/>
    <property type="match status" value="1"/>
</dbReference>
<sequence length="45" mass="5212">MSGQMVLRGGSCVTPPGHVRASYRNFFYPHQRWQFMGLRLAKDMP</sequence>
<dbReference type="InterPro" id="IPR042095">
    <property type="entry name" value="SUMF_sf"/>
</dbReference>
<name>A0A1J5Q0D9_9ZZZZ</name>
<accession>A0A1J5Q0D9</accession>
<reference evidence="1" key="1">
    <citation type="submission" date="2016-10" db="EMBL/GenBank/DDBJ databases">
        <title>Sequence of Gallionella enrichment culture.</title>
        <authorList>
            <person name="Poehlein A."/>
            <person name="Muehling M."/>
            <person name="Daniel R."/>
        </authorList>
    </citation>
    <scope>NUCLEOTIDE SEQUENCE</scope>
</reference>